<gene>
    <name evidence="1" type="ORF">GK047_26625</name>
</gene>
<protein>
    <submittedName>
        <fullName evidence="1">Uncharacterized protein</fullName>
    </submittedName>
</protein>
<dbReference type="AlphaFoldDB" id="A0A6G4A548"/>
<proteinExistence type="predicted"/>
<dbReference type="EMBL" id="JAAIKC010000019">
    <property type="protein sequence ID" value="NEW09515.1"/>
    <property type="molecule type" value="Genomic_DNA"/>
</dbReference>
<organism evidence="1">
    <name type="scientific">Paenibacillus sp. SYP-B3998</name>
    <dbReference type="NCBI Taxonomy" id="2678564"/>
    <lineage>
        <taxon>Bacteria</taxon>
        <taxon>Bacillati</taxon>
        <taxon>Bacillota</taxon>
        <taxon>Bacilli</taxon>
        <taxon>Bacillales</taxon>
        <taxon>Paenibacillaceae</taxon>
        <taxon>Paenibacillus</taxon>
    </lineage>
</organism>
<sequence length="226" mass="26318">MRRYVIYVLTEDKVKVEYQGHDGARRKITFHVEDTVVVQSDNPNKLRHRGRQAVIKSFIGNDFGNVVKAKVQFTDNKRPGRVDLEDIVLKASPEQESKVEQVNLSKTRYLPETAPDSLFTKVELSRMGLVPLHDEVAYVRYPEQRREYKLFSIDETRESKRQKSSLLFKSVDSTEDVLTRRANAIKVRDEQFKLLPARNSIVETMSQAPIKFGLAHFQFTWHLVWP</sequence>
<comment type="caution">
    <text evidence="1">The sequence shown here is derived from an EMBL/GenBank/DDBJ whole genome shotgun (WGS) entry which is preliminary data.</text>
</comment>
<dbReference type="RefSeq" id="WP_163953446.1">
    <property type="nucleotide sequence ID" value="NZ_JAAIKC010000019.1"/>
</dbReference>
<name>A0A6G4A548_9BACL</name>
<reference evidence="1" key="1">
    <citation type="submission" date="2020-02" db="EMBL/GenBank/DDBJ databases">
        <authorList>
            <person name="Shen X.-R."/>
            <person name="Zhang Y.-X."/>
        </authorList>
    </citation>
    <scope>NUCLEOTIDE SEQUENCE</scope>
    <source>
        <strain evidence="1">SYP-B3998</strain>
    </source>
</reference>
<accession>A0A6G4A548</accession>
<evidence type="ECO:0000313" key="1">
    <source>
        <dbReference type="EMBL" id="NEW09515.1"/>
    </source>
</evidence>